<evidence type="ECO:0000256" key="1">
    <source>
        <dbReference type="SAM" id="MobiDB-lite"/>
    </source>
</evidence>
<evidence type="ECO:0000313" key="2">
    <source>
        <dbReference type="EMBL" id="QHU02052.1"/>
    </source>
</evidence>
<accession>A0A6C0J8T3</accession>
<protein>
    <submittedName>
        <fullName evidence="2">Uncharacterized protein</fullName>
    </submittedName>
</protein>
<organism evidence="2">
    <name type="scientific">viral metagenome</name>
    <dbReference type="NCBI Taxonomy" id="1070528"/>
    <lineage>
        <taxon>unclassified sequences</taxon>
        <taxon>metagenomes</taxon>
        <taxon>organismal metagenomes</taxon>
    </lineage>
</organism>
<name>A0A6C0J8T3_9ZZZZ</name>
<dbReference type="AlphaFoldDB" id="A0A6C0J8T3"/>
<proteinExistence type="predicted"/>
<sequence>MDDFEDAIDMEVDEDDIEKDSDESSDSENEDEEIVMKAGFKDLGRINMDFKHAPDRYQKILDNYKKNKNVLLKIYKNEKNIEQHKEKLKYLNHKTLIDSLKQKKYYSVDETRYLTFLNKIFMDK</sequence>
<dbReference type="EMBL" id="MN740352">
    <property type="protein sequence ID" value="QHU02052.1"/>
    <property type="molecule type" value="Genomic_DNA"/>
</dbReference>
<reference evidence="2" key="1">
    <citation type="journal article" date="2020" name="Nature">
        <title>Giant virus diversity and host interactions through global metagenomics.</title>
        <authorList>
            <person name="Schulz F."/>
            <person name="Roux S."/>
            <person name="Paez-Espino D."/>
            <person name="Jungbluth S."/>
            <person name="Walsh D.A."/>
            <person name="Denef V.J."/>
            <person name="McMahon K.D."/>
            <person name="Konstantinidis K.T."/>
            <person name="Eloe-Fadrosh E.A."/>
            <person name="Kyrpides N.C."/>
            <person name="Woyke T."/>
        </authorList>
    </citation>
    <scope>NUCLEOTIDE SEQUENCE</scope>
    <source>
        <strain evidence="2">GVMAG-M-3300025880-56</strain>
    </source>
</reference>
<feature type="region of interest" description="Disordered" evidence="1">
    <location>
        <begin position="1"/>
        <end position="32"/>
    </location>
</feature>